<name>A0ABT2VSI2_9ALTE</name>
<accession>A0ABT2VSI2</accession>
<gene>
    <name evidence="2" type="ORF">OCL06_15595</name>
</gene>
<organism evidence="2 3">
    <name type="scientific">Alteromonas salexigens</name>
    <dbReference type="NCBI Taxonomy" id="2982530"/>
    <lineage>
        <taxon>Bacteria</taxon>
        <taxon>Pseudomonadati</taxon>
        <taxon>Pseudomonadota</taxon>
        <taxon>Gammaproteobacteria</taxon>
        <taxon>Alteromonadales</taxon>
        <taxon>Alteromonadaceae</taxon>
        <taxon>Alteromonas/Salinimonas group</taxon>
        <taxon>Alteromonas</taxon>
    </lineage>
</organism>
<protein>
    <recommendedName>
        <fullName evidence="1">DUF7674 domain-containing protein</fullName>
    </recommendedName>
</protein>
<proteinExistence type="predicted"/>
<sequence>MDRILNIVPEFEPEWQSHLEFWGDDEAGLSNDLAEFASYLVNNLGCIPSDKREELFLFVEACLREGDDMVKDAIATCFLENLLNAVSEKRVDACLFVNFLGTESRKFCKSWDEFTGVNTPGL</sequence>
<comment type="caution">
    <text evidence="2">The sequence shown here is derived from an EMBL/GenBank/DDBJ whole genome shotgun (WGS) entry which is preliminary data.</text>
</comment>
<evidence type="ECO:0000313" key="2">
    <source>
        <dbReference type="EMBL" id="MCU7556014.1"/>
    </source>
</evidence>
<dbReference type="Proteomes" id="UP001209257">
    <property type="component" value="Unassembled WGS sequence"/>
</dbReference>
<dbReference type="InterPro" id="IPR056091">
    <property type="entry name" value="DUF7674"/>
</dbReference>
<reference evidence="3" key="1">
    <citation type="submission" date="2023-07" db="EMBL/GenBank/DDBJ databases">
        <title>Study on multiphase classification of strain Alteromonas salexigens isolated from the Yellow Sea.</title>
        <authorList>
            <person name="Sun L."/>
        </authorList>
    </citation>
    <scope>NUCLEOTIDE SEQUENCE [LARGE SCALE GENOMIC DNA]</scope>
    <source>
        <strain evidence="3">ASW11-19</strain>
    </source>
</reference>
<dbReference type="RefSeq" id="WP_262996260.1">
    <property type="nucleotide sequence ID" value="NZ_JAOTJC010000016.1"/>
</dbReference>
<dbReference type="EMBL" id="JAOTJC010000016">
    <property type="protein sequence ID" value="MCU7556014.1"/>
    <property type="molecule type" value="Genomic_DNA"/>
</dbReference>
<feature type="domain" description="DUF7674" evidence="1">
    <location>
        <begin position="2"/>
        <end position="110"/>
    </location>
</feature>
<evidence type="ECO:0000313" key="3">
    <source>
        <dbReference type="Proteomes" id="UP001209257"/>
    </source>
</evidence>
<keyword evidence="3" id="KW-1185">Reference proteome</keyword>
<evidence type="ECO:0000259" key="1">
    <source>
        <dbReference type="Pfam" id="PF24722"/>
    </source>
</evidence>
<dbReference type="Pfam" id="PF24722">
    <property type="entry name" value="DUF7674"/>
    <property type="match status" value="1"/>
</dbReference>